<dbReference type="GO" id="GO:0103016">
    <property type="term" value="F:tRNA-uridine 2-sulfurtransferase activity"/>
    <property type="evidence" value="ECO:0007669"/>
    <property type="project" value="UniProtKB-EC"/>
</dbReference>
<keyword evidence="4" id="KW-0819">tRNA processing</keyword>
<keyword evidence="3" id="KW-0808">Transferase</keyword>
<evidence type="ECO:0000256" key="1">
    <source>
        <dbReference type="ARBA" id="ARBA00011949"/>
    </source>
</evidence>
<evidence type="ECO:0000256" key="3">
    <source>
        <dbReference type="ARBA" id="ARBA00022679"/>
    </source>
</evidence>
<evidence type="ECO:0000256" key="9">
    <source>
        <dbReference type="ARBA" id="ARBA00051542"/>
    </source>
</evidence>
<dbReference type="InterPro" id="IPR046884">
    <property type="entry name" value="MnmA-like_central"/>
</dbReference>
<dbReference type="InterPro" id="IPR023382">
    <property type="entry name" value="MnmA-like_central_sf"/>
</dbReference>
<dbReference type="NCBIfam" id="TIGR00420">
    <property type="entry name" value="trmU"/>
    <property type="match status" value="1"/>
</dbReference>
<protein>
    <recommendedName>
        <fullName evidence="1">tRNA-uridine 2-sulfurtransferase</fullName>
        <ecNumber evidence="1">2.8.1.13</ecNumber>
    </recommendedName>
</protein>
<comment type="catalytic activity">
    <reaction evidence="9">
        <text>S-sulfanyl-L-cysteinyl-[protein] + uridine(34) in tRNA + AH2 + ATP = 2-thiouridine(34) in tRNA + L-cysteinyl-[protein] + A + AMP + diphosphate + H(+)</text>
        <dbReference type="Rhea" id="RHEA:47032"/>
        <dbReference type="Rhea" id="RHEA-COMP:10131"/>
        <dbReference type="Rhea" id="RHEA-COMP:11726"/>
        <dbReference type="Rhea" id="RHEA-COMP:11727"/>
        <dbReference type="Rhea" id="RHEA-COMP:11728"/>
        <dbReference type="ChEBI" id="CHEBI:13193"/>
        <dbReference type="ChEBI" id="CHEBI:15378"/>
        <dbReference type="ChEBI" id="CHEBI:17499"/>
        <dbReference type="ChEBI" id="CHEBI:29950"/>
        <dbReference type="ChEBI" id="CHEBI:30616"/>
        <dbReference type="ChEBI" id="CHEBI:33019"/>
        <dbReference type="ChEBI" id="CHEBI:61963"/>
        <dbReference type="ChEBI" id="CHEBI:65315"/>
        <dbReference type="ChEBI" id="CHEBI:87170"/>
        <dbReference type="ChEBI" id="CHEBI:456215"/>
        <dbReference type="EC" id="2.8.1.13"/>
    </reaction>
</comment>
<dbReference type="EC" id="2.8.1.13" evidence="1"/>
<dbReference type="GO" id="GO:0000049">
    <property type="term" value="F:tRNA binding"/>
    <property type="evidence" value="ECO:0007669"/>
    <property type="project" value="UniProtKB-KW"/>
</dbReference>
<feature type="domain" description="tRNA-specific 2-thiouridylase MnmA-like C-terminal" evidence="10">
    <location>
        <begin position="287"/>
        <end position="361"/>
    </location>
</feature>
<evidence type="ECO:0000256" key="7">
    <source>
        <dbReference type="ARBA" id="ARBA00022884"/>
    </source>
</evidence>
<accession>A0A328PS72</accession>
<evidence type="ECO:0000256" key="8">
    <source>
        <dbReference type="ARBA" id="ARBA00023157"/>
    </source>
</evidence>
<dbReference type="Gene3D" id="2.40.30.10">
    <property type="entry name" value="Translation factors"/>
    <property type="match status" value="1"/>
</dbReference>
<proteinExistence type="predicted"/>
<dbReference type="OrthoDB" id="9800696at2"/>
<dbReference type="Proteomes" id="UP000249762">
    <property type="component" value="Unassembled WGS sequence"/>
</dbReference>
<dbReference type="InterPro" id="IPR014729">
    <property type="entry name" value="Rossmann-like_a/b/a_fold"/>
</dbReference>
<dbReference type="RefSeq" id="WP_112665102.1">
    <property type="nucleotide sequence ID" value="NZ_QKVO01000002.1"/>
</dbReference>
<keyword evidence="6" id="KW-0067">ATP-binding</keyword>
<dbReference type="Gene3D" id="2.30.30.280">
    <property type="entry name" value="Adenine nucleotide alpha hydrolases-like domains"/>
    <property type="match status" value="1"/>
</dbReference>
<dbReference type="EMBL" id="QKVO01000002">
    <property type="protein sequence ID" value="RAO95177.1"/>
    <property type="molecule type" value="Genomic_DNA"/>
</dbReference>
<organism evidence="12 13">
    <name type="scientific">Mycoplasma wenyonii</name>
    <dbReference type="NCBI Taxonomy" id="65123"/>
    <lineage>
        <taxon>Bacteria</taxon>
        <taxon>Bacillati</taxon>
        <taxon>Mycoplasmatota</taxon>
        <taxon>Mollicutes</taxon>
        <taxon>Mycoplasmataceae</taxon>
        <taxon>Mycoplasma</taxon>
    </lineage>
</organism>
<dbReference type="Pfam" id="PF03054">
    <property type="entry name" value="tRNA_Me_trans"/>
    <property type="match status" value="1"/>
</dbReference>
<dbReference type="GO" id="GO:0002143">
    <property type="term" value="P:tRNA wobble position uridine thiolation"/>
    <property type="evidence" value="ECO:0007669"/>
    <property type="project" value="TreeGrafter"/>
</dbReference>
<dbReference type="AlphaFoldDB" id="A0A328PS72"/>
<gene>
    <name evidence="12" type="primary">mnmA</name>
    <name evidence="12" type="ORF">DNK47_00930</name>
</gene>
<dbReference type="InterPro" id="IPR004506">
    <property type="entry name" value="MnmA-like"/>
</dbReference>
<evidence type="ECO:0000256" key="6">
    <source>
        <dbReference type="ARBA" id="ARBA00022840"/>
    </source>
</evidence>
<comment type="caution">
    <text evidence="12">The sequence shown here is derived from an EMBL/GenBank/DDBJ whole genome shotgun (WGS) entry which is preliminary data.</text>
</comment>
<evidence type="ECO:0000259" key="11">
    <source>
        <dbReference type="Pfam" id="PF20259"/>
    </source>
</evidence>
<evidence type="ECO:0000256" key="5">
    <source>
        <dbReference type="ARBA" id="ARBA00022741"/>
    </source>
</evidence>
<keyword evidence="5" id="KW-0547">Nucleotide-binding</keyword>
<sequence>MEGKRIVVALSGGVDSSVTAYLLKQQGYEVIGVYMHNWDRQLNESDVEGNCQGQKDSEMAKKVADFLGIPLYIYNFTKEYWDYVFKPYIFDFEKNLIGNPDLGCNSKIKFGVLLDTVKKEFGSNIKLATGHYARVTEENGTYYLETCKNPKKDQTYFLSRLTQDQLKEIVFPLSEFESKAEVRKLAKEKGLPNWDKKSSTGICFIGKREFCSFVSSYIKGKEGQIIDVERSVELGQHKGLCYYSINQRKGTCVSGQTEKYYVCGKELLDSTLLVCRESVKHKYLIKKGCLINNLHWINSSPKMGERVFVKFKHTASFLSGKIVTIDNDLMELSHQSCVASTPGQYVVFYSIDKKRCLGSGTYHKSL</sequence>
<feature type="domain" description="tRNA-specific 2-thiouridylase MnmA-like central" evidence="11">
    <location>
        <begin position="212"/>
        <end position="276"/>
    </location>
</feature>
<keyword evidence="2" id="KW-0820">tRNA-binding</keyword>
<evidence type="ECO:0000259" key="10">
    <source>
        <dbReference type="Pfam" id="PF20258"/>
    </source>
</evidence>
<keyword evidence="8" id="KW-1015">Disulfide bond</keyword>
<dbReference type="GO" id="GO:0005524">
    <property type="term" value="F:ATP binding"/>
    <property type="evidence" value="ECO:0007669"/>
    <property type="project" value="UniProtKB-KW"/>
</dbReference>
<dbReference type="NCBIfam" id="NF001138">
    <property type="entry name" value="PRK00143.1"/>
    <property type="match status" value="1"/>
</dbReference>
<dbReference type="PANTHER" id="PTHR11933">
    <property type="entry name" value="TRNA 5-METHYLAMINOMETHYL-2-THIOURIDYLATE -METHYLTRANSFERASE"/>
    <property type="match status" value="1"/>
</dbReference>
<dbReference type="Pfam" id="PF20258">
    <property type="entry name" value="tRNA_Me_trans_C"/>
    <property type="match status" value="1"/>
</dbReference>
<evidence type="ECO:0000313" key="12">
    <source>
        <dbReference type="EMBL" id="RAO95177.1"/>
    </source>
</evidence>
<dbReference type="CDD" id="cd01998">
    <property type="entry name" value="MnmA_TRMU-like"/>
    <property type="match status" value="1"/>
</dbReference>
<dbReference type="SUPFAM" id="SSF52402">
    <property type="entry name" value="Adenine nucleotide alpha hydrolases-like"/>
    <property type="match status" value="1"/>
</dbReference>
<evidence type="ECO:0000313" key="13">
    <source>
        <dbReference type="Proteomes" id="UP000249762"/>
    </source>
</evidence>
<keyword evidence="13" id="KW-1185">Reference proteome</keyword>
<dbReference type="InterPro" id="IPR046885">
    <property type="entry name" value="MnmA-like_C"/>
</dbReference>
<keyword evidence="7" id="KW-0694">RNA-binding</keyword>
<reference evidence="13" key="1">
    <citation type="submission" date="2018-06" db="EMBL/GenBank/DDBJ databases">
        <authorList>
            <person name="Martinez Ocampo F."/>
            <person name="Quiroz Castaneda R.E."/>
            <person name="Rojas Lopez X."/>
        </authorList>
    </citation>
    <scope>NUCLEOTIDE SEQUENCE [LARGE SCALE GENOMIC DNA]</scope>
    <source>
        <strain evidence="13">INIFAP02</strain>
    </source>
</reference>
<name>A0A328PS72_9MOLU</name>
<dbReference type="Gene3D" id="3.40.50.620">
    <property type="entry name" value="HUPs"/>
    <property type="match status" value="1"/>
</dbReference>
<dbReference type="Pfam" id="PF20259">
    <property type="entry name" value="tRNA_Me_trans_M"/>
    <property type="match status" value="1"/>
</dbReference>
<evidence type="ECO:0000256" key="4">
    <source>
        <dbReference type="ARBA" id="ARBA00022694"/>
    </source>
</evidence>
<dbReference type="PANTHER" id="PTHR11933:SF5">
    <property type="entry name" value="MITOCHONDRIAL TRNA-SPECIFIC 2-THIOURIDYLASE 1"/>
    <property type="match status" value="1"/>
</dbReference>
<evidence type="ECO:0000256" key="2">
    <source>
        <dbReference type="ARBA" id="ARBA00022555"/>
    </source>
</evidence>